<accession>A0A7C4D1C1</accession>
<protein>
    <submittedName>
        <fullName evidence="1">Uncharacterized protein</fullName>
    </submittedName>
</protein>
<organism evidence="1">
    <name type="scientific">Ignisphaera aggregans</name>
    <dbReference type="NCBI Taxonomy" id="334771"/>
    <lineage>
        <taxon>Archaea</taxon>
        <taxon>Thermoproteota</taxon>
        <taxon>Thermoprotei</taxon>
        <taxon>Desulfurococcales</taxon>
        <taxon>Desulfurococcaceae</taxon>
        <taxon>Ignisphaera</taxon>
    </lineage>
</organism>
<reference evidence="1" key="1">
    <citation type="journal article" date="2020" name="mSystems">
        <title>Genome- and Community-Level Interaction Insights into Carbon Utilization and Element Cycling Functions of Hydrothermarchaeota in Hydrothermal Sediment.</title>
        <authorList>
            <person name="Zhou Z."/>
            <person name="Liu Y."/>
            <person name="Xu W."/>
            <person name="Pan J."/>
            <person name="Luo Z.H."/>
            <person name="Li M."/>
        </authorList>
    </citation>
    <scope>NUCLEOTIDE SEQUENCE [LARGE SCALE GENOMIC DNA]</scope>
    <source>
        <strain evidence="1">SpSt-658</strain>
    </source>
</reference>
<proteinExistence type="predicted"/>
<comment type="caution">
    <text evidence="1">The sequence shown here is derived from an EMBL/GenBank/DDBJ whole genome shotgun (WGS) entry which is preliminary data.</text>
</comment>
<evidence type="ECO:0000313" key="1">
    <source>
        <dbReference type="EMBL" id="HGM07058.1"/>
    </source>
</evidence>
<sequence>MFEIRFRRIPMELFGQTYASPEHFIRYREFIGKFPVLRGTGELILGLSFREKGNPVLILHEYTIKSKHIFESFVDFVEKARQELVKELWRYVDVDMLGDSINIPKSLINIYIYEHALTEKMNYIESYVIPDFEKSSDPMIALISMHLLLDILISFYKNLRELKIPNIGGIVRFEKRIMISTSSNMEEEYISINKDKLLELKNKGIKPILNNYIMKTISFRSGLATVLMR</sequence>
<dbReference type="AlphaFoldDB" id="A0A7C4D1C1"/>
<name>A0A7C4D1C1_9CREN</name>
<gene>
    <name evidence="1" type="ORF">ENU31_01420</name>
</gene>
<dbReference type="EMBL" id="DTCA01000050">
    <property type="protein sequence ID" value="HGM07058.1"/>
    <property type="molecule type" value="Genomic_DNA"/>
</dbReference>